<organism evidence="7 8">
    <name type="scientific">Steinernema carpocapsae</name>
    <name type="common">Entomopathogenic nematode</name>
    <dbReference type="NCBI Taxonomy" id="34508"/>
    <lineage>
        <taxon>Eukaryota</taxon>
        <taxon>Metazoa</taxon>
        <taxon>Ecdysozoa</taxon>
        <taxon>Nematoda</taxon>
        <taxon>Chromadorea</taxon>
        <taxon>Rhabditida</taxon>
        <taxon>Tylenchina</taxon>
        <taxon>Panagrolaimomorpha</taxon>
        <taxon>Strongyloidoidea</taxon>
        <taxon>Steinernematidae</taxon>
        <taxon>Steinernema</taxon>
    </lineage>
</organism>
<sequence>MASAIGLFLFVLLLLQYSLQSAAAETRRAKHKIPYNVLVVLPRFESNNDKFGLTMDKAKPVIDIAVEDLVDGGVMPSDWINLTYHDSRFWEDSNLAERHSTTGVVQAYCEHRLDAILGFADSYSLATVAKVSAGFRNGIPVFTTTGMIAQLGSKKNFPYLTRMQGSYQQMADSIYKLIAYKDDKDVQDLNFKNLVFVYHDKRRALNRAQASANGENAADTASSHCYFSLYAIKNYFTEQSDYFKEAWKISAPHLPFDEEANRSSEDVQSWLKIVSMQANGRFFILLGLLNYTVGERRKALMTTAVEAV</sequence>
<dbReference type="OrthoDB" id="5845151at2759"/>
<dbReference type="Pfam" id="PF01094">
    <property type="entry name" value="ANF_receptor"/>
    <property type="match status" value="1"/>
</dbReference>
<dbReference type="PANTHER" id="PTHR44755:SF9">
    <property type="entry name" value="PROTEIN CBG14864"/>
    <property type="match status" value="1"/>
</dbReference>
<gene>
    <name evidence="7" type="ORF">L596_009450</name>
</gene>
<dbReference type="GO" id="GO:0007165">
    <property type="term" value="P:signal transduction"/>
    <property type="evidence" value="ECO:0007669"/>
    <property type="project" value="TreeGrafter"/>
</dbReference>
<dbReference type="InterPro" id="IPR028082">
    <property type="entry name" value="Peripla_BP_I"/>
</dbReference>
<dbReference type="PANTHER" id="PTHR44755">
    <property type="entry name" value="NATRIURETIC PEPTIDE RECEPTOR 3-RELATED"/>
    <property type="match status" value="1"/>
</dbReference>
<dbReference type="STRING" id="34508.A0A4U5PFD9"/>
<evidence type="ECO:0000256" key="4">
    <source>
        <dbReference type="ARBA" id="ARBA00023136"/>
    </source>
</evidence>
<keyword evidence="2" id="KW-0812">Transmembrane</keyword>
<dbReference type="AlphaFoldDB" id="A0A4U5PFD9"/>
<reference evidence="7 8" key="2">
    <citation type="journal article" date="2019" name="G3 (Bethesda)">
        <title>Hybrid Assembly of the Genome of the Entomopathogenic Nematode Steinernema carpocapsae Identifies the X-Chromosome.</title>
        <authorList>
            <person name="Serra L."/>
            <person name="Macchietto M."/>
            <person name="Macias-Munoz A."/>
            <person name="McGill C.J."/>
            <person name="Rodriguez I.M."/>
            <person name="Rodriguez B."/>
            <person name="Murad R."/>
            <person name="Mortazavi A."/>
        </authorList>
    </citation>
    <scope>NUCLEOTIDE SEQUENCE [LARGE SCALE GENOMIC DNA]</scope>
    <source>
        <strain evidence="7 8">ALL</strain>
    </source>
</reference>
<dbReference type="EMBL" id="AZBU02000002">
    <property type="protein sequence ID" value="TKR95259.1"/>
    <property type="molecule type" value="Genomic_DNA"/>
</dbReference>
<keyword evidence="8" id="KW-1185">Reference proteome</keyword>
<dbReference type="Gene3D" id="3.40.50.2300">
    <property type="match status" value="1"/>
</dbReference>
<feature type="chain" id="PRO_5020642095" description="Receptor ligand binding region domain-containing protein" evidence="5">
    <location>
        <begin position="25"/>
        <end position="308"/>
    </location>
</feature>
<keyword evidence="4" id="KW-0472">Membrane</keyword>
<comment type="subcellular location">
    <subcellularLocation>
        <location evidence="1">Membrane</location>
    </subcellularLocation>
</comment>
<evidence type="ECO:0000313" key="7">
    <source>
        <dbReference type="EMBL" id="TKR95259.1"/>
    </source>
</evidence>
<comment type="caution">
    <text evidence="7">The sequence shown here is derived from an EMBL/GenBank/DDBJ whole genome shotgun (WGS) entry which is preliminary data.</text>
</comment>
<dbReference type="GO" id="GO:0016020">
    <property type="term" value="C:membrane"/>
    <property type="evidence" value="ECO:0007669"/>
    <property type="project" value="UniProtKB-SubCell"/>
</dbReference>
<protein>
    <recommendedName>
        <fullName evidence="6">Receptor ligand binding region domain-containing protein</fullName>
    </recommendedName>
</protein>
<evidence type="ECO:0000256" key="3">
    <source>
        <dbReference type="ARBA" id="ARBA00022989"/>
    </source>
</evidence>
<feature type="domain" description="Receptor ligand binding region" evidence="6">
    <location>
        <begin position="59"/>
        <end position="180"/>
    </location>
</feature>
<evidence type="ECO:0000313" key="8">
    <source>
        <dbReference type="Proteomes" id="UP000298663"/>
    </source>
</evidence>
<keyword evidence="3" id="KW-1133">Transmembrane helix</keyword>
<feature type="signal peptide" evidence="5">
    <location>
        <begin position="1"/>
        <end position="24"/>
    </location>
</feature>
<name>A0A4U5PFD9_STECR</name>
<accession>A0A4U5PFD9</accession>
<reference evidence="7 8" key="1">
    <citation type="journal article" date="2015" name="Genome Biol.">
        <title>Comparative genomics of Steinernema reveals deeply conserved gene regulatory networks.</title>
        <authorList>
            <person name="Dillman A.R."/>
            <person name="Macchietto M."/>
            <person name="Porter C.F."/>
            <person name="Rogers A."/>
            <person name="Williams B."/>
            <person name="Antoshechkin I."/>
            <person name="Lee M.M."/>
            <person name="Goodwin Z."/>
            <person name="Lu X."/>
            <person name="Lewis E.E."/>
            <person name="Goodrich-Blair H."/>
            <person name="Stock S.P."/>
            <person name="Adams B.J."/>
            <person name="Sternberg P.W."/>
            <person name="Mortazavi A."/>
        </authorList>
    </citation>
    <scope>NUCLEOTIDE SEQUENCE [LARGE SCALE GENOMIC DNA]</scope>
    <source>
        <strain evidence="7 8">ALL</strain>
    </source>
</reference>
<dbReference type="GO" id="GO:0017046">
    <property type="term" value="F:peptide hormone binding"/>
    <property type="evidence" value="ECO:0007669"/>
    <property type="project" value="TreeGrafter"/>
</dbReference>
<dbReference type="SUPFAM" id="SSF53822">
    <property type="entry name" value="Periplasmic binding protein-like I"/>
    <property type="match status" value="1"/>
</dbReference>
<proteinExistence type="predicted"/>
<dbReference type="Proteomes" id="UP000298663">
    <property type="component" value="Unassembled WGS sequence"/>
</dbReference>
<dbReference type="GO" id="GO:0038023">
    <property type="term" value="F:signaling receptor activity"/>
    <property type="evidence" value="ECO:0007669"/>
    <property type="project" value="TreeGrafter"/>
</dbReference>
<keyword evidence="5" id="KW-0732">Signal</keyword>
<evidence type="ECO:0000256" key="5">
    <source>
        <dbReference type="SAM" id="SignalP"/>
    </source>
</evidence>
<dbReference type="InterPro" id="IPR052612">
    <property type="entry name" value="ANP_Clearance_Receptor"/>
</dbReference>
<dbReference type="InterPro" id="IPR001828">
    <property type="entry name" value="ANF_lig-bd_rcpt"/>
</dbReference>
<evidence type="ECO:0000256" key="1">
    <source>
        <dbReference type="ARBA" id="ARBA00004370"/>
    </source>
</evidence>
<evidence type="ECO:0000256" key="2">
    <source>
        <dbReference type="ARBA" id="ARBA00022692"/>
    </source>
</evidence>
<evidence type="ECO:0000259" key="6">
    <source>
        <dbReference type="Pfam" id="PF01094"/>
    </source>
</evidence>